<feature type="domain" description="LysM" evidence="1">
    <location>
        <begin position="313"/>
        <end position="357"/>
    </location>
</feature>
<gene>
    <name evidence="2" type="ORF">JOC73_000571</name>
</gene>
<feature type="domain" description="LysM" evidence="1">
    <location>
        <begin position="256"/>
        <end position="300"/>
    </location>
</feature>
<dbReference type="PROSITE" id="PS51782">
    <property type="entry name" value="LYSM"/>
    <property type="match status" value="7"/>
</dbReference>
<reference evidence="2 3" key="1">
    <citation type="submission" date="2021-01" db="EMBL/GenBank/DDBJ databases">
        <title>Genomic Encyclopedia of Type Strains, Phase IV (KMG-IV): sequencing the most valuable type-strain genomes for metagenomic binning, comparative biology and taxonomic classification.</title>
        <authorList>
            <person name="Goeker M."/>
        </authorList>
    </citation>
    <scope>NUCLEOTIDE SEQUENCE [LARGE SCALE GENOMIC DNA]</scope>
    <source>
        <strain evidence="2 3">DSM 25890</strain>
    </source>
</reference>
<dbReference type="RefSeq" id="WP_204400333.1">
    <property type="nucleotide sequence ID" value="NZ_JAFBEE010000002.1"/>
</dbReference>
<evidence type="ECO:0000259" key="1">
    <source>
        <dbReference type="PROSITE" id="PS51782"/>
    </source>
</evidence>
<dbReference type="InterPro" id="IPR036779">
    <property type="entry name" value="LysM_dom_sf"/>
</dbReference>
<dbReference type="Gene3D" id="3.10.350.10">
    <property type="entry name" value="LysM domain"/>
    <property type="match status" value="7"/>
</dbReference>
<sequence>MYSFRPCPPGTVPYMIRPGDTFYRIAMQFNTTVAALVSANPTVNPNYLFVGQQICIPRQPMYPPCPEGNYYTIRPGDTYFSIARFFNVSVDDLAEANPGVDLNRLFPGQIICIPLATPPVTCPAGTTPYTVVRGDTFFSLAVKFNTTVDAIRRANPTINPDALLIGQVICIPGPAVPPPPPPPSTCPTGTAPYTIKSGDTFYSLAIRNNTTIEAIQAANPTVDPNNLQVGQVICIPTGTPPPPPPPPPATCPEGTTAYTIKAGDTFYSLSIRYNTTIEAIQVANPTVDPNNLRIGQVICIPRTTPPTCPTGTTPYTIKSGDTFYNLSIRYNTSVEAIRRANPGVDPDALRVGQIICMPGSLTPSCPVGSAAYTIEAGDTFFSLARRYNTTVDAIQALNPDVDPNNLRIGQVICIPAERGEE</sequence>
<feature type="domain" description="LysM" evidence="1">
    <location>
        <begin position="69"/>
        <end position="113"/>
    </location>
</feature>
<dbReference type="SUPFAM" id="SSF54106">
    <property type="entry name" value="LysM domain"/>
    <property type="match status" value="7"/>
</dbReference>
<comment type="caution">
    <text evidence="2">The sequence shown here is derived from an EMBL/GenBank/DDBJ whole genome shotgun (WGS) entry which is preliminary data.</text>
</comment>
<organism evidence="2 3">
    <name type="scientific">Alkaliphilus hydrothermalis</name>
    <dbReference type="NCBI Taxonomy" id="1482730"/>
    <lineage>
        <taxon>Bacteria</taxon>
        <taxon>Bacillati</taxon>
        <taxon>Bacillota</taxon>
        <taxon>Clostridia</taxon>
        <taxon>Peptostreptococcales</taxon>
        <taxon>Natronincolaceae</taxon>
        <taxon>Alkaliphilus</taxon>
    </lineage>
</organism>
<evidence type="ECO:0000313" key="2">
    <source>
        <dbReference type="EMBL" id="MBM7614062.1"/>
    </source>
</evidence>
<dbReference type="InterPro" id="IPR018392">
    <property type="entry name" value="LysM"/>
</dbReference>
<dbReference type="Pfam" id="PF01476">
    <property type="entry name" value="LysM"/>
    <property type="match status" value="7"/>
</dbReference>
<name>A0ABS2NM90_9FIRM</name>
<dbReference type="EMBL" id="JAFBEE010000002">
    <property type="protein sequence ID" value="MBM7614062.1"/>
    <property type="molecule type" value="Genomic_DNA"/>
</dbReference>
<dbReference type="CDD" id="cd00118">
    <property type="entry name" value="LysM"/>
    <property type="match status" value="7"/>
</dbReference>
<feature type="domain" description="LysM" evidence="1">
    <location>
        <begin position="127"/>
        <end position="171"/>
    </location>
</feature>
<feature type="domain" description="LysM" evidence="1">
    <location>
        <begin position="370"/>
        <end position="414"/>
    </location>
</feature>
<feature type="domain" description="LysM" evidence="1">
    <location>
        <begin position="191"/>
        <end position="235"/>
    </location>
</feature>
<dbReference type="SMART" id="SM00257">
    <property type="entry name" value="LysM"/>
    <property type="match status" value="7"/>
</dbReference>
<feature type="domain" description="LysM" evidence="1">
    <location>
        <begin position="12"/>
        <end position="56"/>
    </location>
</feature>
<dbReference type="PANTHER" id="PTHR33734:SF22">
    <property type="entry name" value="MEMBRANE-BOUND LYTIC MUREIN TRANSGLYCOSYLASE D"/>
    <property type="match status" value="1"/>
</dbReference>
<proteinExistence type="predicted"/>
<accession>A0ABS2NM90</accession>
<keyword evidence="3" id="KW-1185">Reference proteome</keyword>
<dbReference type="PANTHER" id="PTHR33734">
    <property type="entry name" value="LYSM DOMAIN-CONTAINING GPI-ANCHORED PROTEIN 2"/>
    <property type="match status" value="1"/>
</dbReference>
<protein>
    <submittedName>
        <fullName evidence="2">LysM repeat protein</fullName>
    </submittedName>
</protein>
<evidence type="ECO:0000313" key="3">
    <source>
        <dbReference type="Proteomes" id="UP001314796"/>
    </source>
</evidence>
<dbReference type="Proteomes" id="UP001314796">
    <property type="component" value="Unassembled WGS sequence"/>
</dbReference>